<dbReference type="EMBL" id="JAZHXI010000006">
    <property type="protein sequence ID" value="KAL2070603.1"/>
    <property type="molecule type" value="Genomic_DNA"/>
</dbReference>
<sequence length="127" mass="14424">MKAAYTSLLIAKNGLAITKEIIKRGWKANILGYKFVRNLIQITRRYHSVYSRHRRNVTGRQINSRKTLPGLSPGSLMPSSALKIASVNSEPSRSRKYVGFRTRILPSSRKRLHVHVSAISIKENCLH</sequence>
<protein>
    <recommendedName>
        <fullName evidence="3">Ribosomal protein L22</fullName>
    </recommendedName>
</protein>
<evidence type="ECO:0000313" key="1">
    <source>
        <dbReference type="EMBL" id="KAL2070603.1"/>
    </source>
</evidence>
<gene>
    <name evidence="1" type="ORF">VTL71DRAFT_13629</name>
</gene>
<organism evidence="1 2">
    <name type="scientific">Oculimacula yallundae</name>
    <dbReference type="NCBI Taxonomy" id="86028"/>
    <lineage>
        <taxon>Eukaryota</taxon>
        <taxon>Fungi</taxon>
        <taxon>Dikarya</taxon>
        <taxon>Ascomycota</taxon>
        <taxon>Pezizomycotina</taxon>
        <taxon>Leotiomycetes</taxon>
        <taxon>Helotiales</taxon>
        <taxon>Ploettnerulaceae</taxon>
        <taxon>Oculimacula</taxon>
    </lineage>
</organism>
<accession>A0ABR4CL09</accession>
<evidence type="ECO:0008006" key="3">
    <source>
        <dbReference type="Google" id="ProtNLM"/>
    </source>
</evidence>
<reference evidence="1 2" key="1">
    <citation type="journal article" date="2024" name="Commun. Biol.">
        <title>Comparative genomic analysis of thermophilic fungi reveals convergent evolutionary adaptations and gene losses.</title>
        <authorList>
            <person name="Steindorff A.S."/>
            <person name="Aguilar-Pontes M.V."/>
            <person name="Robinson A.J."/>
            <person name="Andreopoulos B."/>
            <person name="LaButti K."/>
            <person name="Kuo A."/>
            <person name="Mondo S."/>
            <person name="Riley R."/>
            <person name="Otillar R."/>
            <person name="Haridas S."/>
            <person name="Lipzen A."/>
            <person name="Grimwood J."/>
            <person name="Schmutz J."/>
            <person name="Clum A."/>
            <person name="Reid I.D."/>
            <person name="Moisan M.C."/>
            <person name="Butler G."/>
            <person name="Nguyen T.T.M."/>
            <person name="Dewar K."/>
            <person name="Conant G."/>
            <person name="Drula E."/>
            <person name="Henrissat B."/>
            <person name="Hansel C."/>
            <person name="Singer S."/>
            <person name="Hutchinson M.I."/>
            <person name="de Vries R.P."/>
            <person name="Natvig D.O."/>
            <person name="Powell A.J."/>
            <person name="Tsang A."/>
            <person name="Grigoriev I.V."/>
        </authorList>
    </citation>
    <scope>NUCLEOTIDE SEQUENCE [LARGE SCALE GENOMIC DNA]</scope>
    <source>
        <strain evidence="1 2">CBS 494.80</strain>
    </source>
</reference>
<feature type="non-terminal residue" evidence="1">
    <location>
        <position position="127"/>
    </location>
</feature>
<name>A0ABR4CL09_9HELO</name>
<evidence type="ECO:0000313" key="2">
    <source>
        <dbReference type="Proteomes" id="UP001595075"/>
    </source>
</evidence>
<comment type="caution">
    <text evidence="1">The sequence shown here is derived from an EMBL/GenBank/DDBJ whole genome shotgun (WGS) entry which is preliminary data.</text>
</comment>
<dbReference type="Proteomes" id="UP001595075">
    <property type="component" value="Unassembled WGS sequence"/>
</dbReference>
<keyword evidence="2" id="KW-1185">Reference proteome</keyword>
<proteinExistence type="predicted"/>